<dbReference type="InterPro" id="IPR003439">
    <property type="entry name" value="ABC_transporter-like_ATP-bd"/>
</dbReference>
<dbReference type="PROSITE" id="PS50893">
    <property type="entry name" value="ABC_TRANSPORTER_2"/>
    <property type="match status" value="2"/>
</dbReference>
<dbReference type="RefSeq" id="WP_111595796.1">
    <property type="nucleotide sequence ID" value="NZ_QLLL01000001.1"/>
</dbReference>
<evidence type="ECO:0000259" key="3">
    <source>
        <dbReference type="PROSITE" id="PS50893"/>
    </source>
</evidence>
<proteinExistence type="predicted"/>
<dbReference type="SUPFAM" id="SSF52540">
    <property type="entry name" value="P-loop containing nucleoside triphosphate hydrolases"/>
    <property type="match status" value="2"/>
</dbReference>
<dbReference type="OrthoDB" id="9789994at2"/>
<dbReference type="PANTHER" id="PTHR43158">
    <property type="entry name" value="SKFA PEPTIDE EXPORT ATP-BINDING PROTEIN SKFE"/>
    <property type="match status" value="1"/>
</dbReference>
<dbReference type="SMART" id="SM00382">
    <property type="entry name" value="AAA"/>
    <property type="match status" value="2"/>
</dbReference>
<dbReference type="GO" id="GO:0016887">
    <property type="term" value="F:ATP hydrolysis activity"/>
    <property type="evidence" value="ECO:0007669"/>
    <property type="project" value="InterPro"/>
</dbReference>
<dbReference type="PANTHER" id="PTHR43158:SF2">
    <property type="entry name" value="SKFA PEPTIDE EXPORT ATP-BINDING PROTEIN SKFE"/>
    <property type="match status" value="1"/>
</dbReference>
<dbReference type="GO" id="GO:0005524">
    <property type="term" value="F:ATP binding"/>
    <property type="evidence" value="ECO:0007669"/>
    <property type="project" value="UniProtKB-KW"/>
</dbReference>
<dbReference type="CDD" id="cd00267">
    <property type="entry name" value="ABC_ATPase"/>
    <property type="match status" value="1"/>
</dbReference>
<evidence type="ECO:0000313" key="4">
    <source>
        <dbReference type="EMBL" id="RAJ10662.1"/>
    </source>
</evidence>
<evidence type="ECO:0000256" key="2">
    <source>
        <dbReference type="ARBA" id="ARBA00022840"/>
    </source>
</evidence>
<dbReference type="Gene3D" id="3.40.50.300">
    <property type="entry name" value="P-loop containing nucleotide triphosphate hydrolases"/>
    <property type="match status" value="2"/>
</dbReference>
<evidence type="ECO:0000256" key="1">
    <source>
        <dbReference type="ARBA" id="ARBA00022741"/>
    </source>
</evidence>
<evidence type="ECO:0000313" key="5">
    <source>
        <dbReference type="Proteomes" id="UP000249547"/>
    </source>
</evidence>
<dbReference type="EMBL" id="QLLL01000001">
    <property type="protein sequence ID" value="RAJ10662.1"/>
    <property type="molecule type" value="Genomic_DNA"/>
</dbReference>
<gene>
    <name evidence="4" type="ORF">LX64_00267</name>
</gene>
<dbReference type="Proteomes" id="UP000249547">
    <property type="component" value="Unassembled WGS sequence"/>
</dbReference>
<accession>A0A327R3Y0</accession>
<keyword evidence="2 4" id="KW-0067">ATP-binding</keyword>
<keyword evidence="5" id="KW-1185">Reference proteome</keyword>
<sequence>MPFLSLHHITVRYLDKTLFENLSWNIEKGQQWAIVGPSGAGKTTLLNTIAGKYNVINGHIDHHYYNDYKQTHTVTDPYFTYRDLIAQVGHHHDFKNRSNVVDFYYQQRFNSSDSEDALTVSEYLYDQSPGAADNPTLQALIAPLNVTPLLKKAVIKLSNGETRRTLIAKALLKNPALLLLDNPFIGLDVQARQHLHNIIDHVVAAGTTVIVTTTPGEIPPSITHVLTLENATVSGEYTRDAYIYAFAHETEHKTLTLTSAEENVLQKLITQAPTYNFQQIVHMENVHVQYGSNVILDDINWTILPNEKWALLGPNGAGKSTLLSLINGDNPQAYANNIVLFDRKRGTGESIWDIKRNIGFVSPELHQYFSGQAKCAAVVASGFYDTIGVRNNIQPAQLDTALDWMLLLGIHTYADQLFKNVPGSIQRLTLLARALVKQPPLLIFDEPCQGLDHQQKEHFKQVIDMLCAHLPMTLIFVTHYSEEIPNAVDKVLQLKRKES</sequence>
<name>A0A327R3Y0_9BACT</name>
<reference evidence="4 5" key="1">
    <citation type="submission" date="2018-06" db="EMBL/GenBank/DDBJ databases">
        <title>Genomic Encyclopedia of Archaeal and Bacterial Type Strains, Phase II (KMG-II): from individual species to whole genera.</title>
        <authorList>
            <person name="Goeker M."/>
        </authorList>
    </citation>
    <scope>NUCLEOTIDE SEQUENCE [LARGE SCALE GENOMIC DNA]</scope>
    <source>
        <strain evidence="4 5">DSM 23857</strain>
    </source>
</reference>
<dbReference type="Pfam" id="PF00005">
    <property type="entry name" value="ABC_tran"/>
    <property type="match status" value="2"/>
</dbReference>
<protein>
    <submittedName>
        <fullName evidence="4">Molybdate transport system ATP-binding protein</fullName>
    </submittedName>
</protein>
<dbReference type="AlphaFoldDB" id="A0A327R3Y0"/>
<dbReference type="InterPro" id="IPR027417">
    <property type="entry name" value="P-loop_NTPase"/>
</dbReference>
<feature type="domain" description="ABC transporter" evidence="3">
    <location>
        <begin position="4"/>
        <end position="255"/>
    </location>
</feature>
<dbReference type="InterPro" id="IPR003593">
    <property type="entry name" value="AAA+_ATPase"/>
</dbReference>
<comment type="caution">
    <text evidence="4">The sequence shown here is derived from an EMBL/GenBank/DDBJ whole genome shotgun (WGS) entry which is preliminary data.</text>
</comment>
<organism evidence="4 5">
    <name type="scientific">Chitinophaga skermanii</name>
    <dbReference type="NCBI Taxonomy" id="331697"/>
    <lineage>
        <taxon>Bacteria</taxon>
        <taxon>Pseudomonadati</taxon>
        <taxon>Bacteroidota</taxon>
        <taxon>Chitinophagia</taxon>
        <taxon>Chitinophagales</taxon>
        <taxon>Chitinophagaceae</taxon>
        <taxon>Chitinophaga</taxon>
    </lineage>
</organism>
<keyword evidence="1" id="KW-0547">Nucleotide-binding</keyword>
<feature type="domain" description="ABC transporter" evidence="3">
    <location>
        <begin position="281"/>
        <end position="499"/>
    </location>
</feature>